<dbReference type="EMBL" id="FPBO01000036">
    <property type="protein sequence ID" value="SFV12410.1"/>
    <property type="molecule type" value="Genomic_DNA"/>
</dbReference>
<dbReference type="STRING" id="1035707.SAMN05216552_103619"/>
<evidence type="ECO:0000313" key="1">
    <source>
        <dbReference type="EMBL" id="SFV12410.1"/>
    </source>
</evidence>
<gene>
    <name evidence="1" type="ORF">SAMN05216552_103619</name>
</gene>
<dbReference type="Proteomes" id="UP000199391">
    <property type="component" value="Unassembled WGS sequence"/>
</dbReference>
<reference evidence="2" key="1">
    <citation type="submission" date="2016-10" db="EMBL/GenBank/DDBJ databases">
        <authorList>
            <person name="Varghese N."/>
            <person name="Submissions S."/>
        </authorList>
    </citation>
    <scope>NUCLEOTIDE SEQUENCE [LARGE SCALE GENOMIC DNA]</scope>
    <source>
        <strain evidence="2">CGMCC 1.11014</strain>
    </source>
</reference>
<dbReference type="AlphaFoldDB" id="A0A1I7LS72"/>
<evidence type="ECO:0000313" key="2">
    <source>
        <dbReference type="Proteomes" id="UP000199391"/>
    </source>
</evidence>
<proteinExistence type="predicted"/>
<keyword evidence="2" id="KW-1185">Reference proteome</keyword>
<sequence length="34" mass="4013">MSIVDYFKFCWETQKWPPPVPQTVLPPHLLGDEL</sequence>
<accession>A0A1I7LS72</accession>
<name>A0A1I7LS72_9BURK</name>
<organism evidence="1 2">
    <name type="scientific">Pseudoduganella namucuonensis</name>
    <dbReference type="NCBI Taxonomy" id="1035707"/>
    <lineage>
        <taxon>Bacteria</taxon>
        <taxon>Pseudomonadati</taxon>
        <taxon>Pseudomonadota</taxon>
        <taxon>Betaproteobacteria</taxon>
        <taxon>Burkholderiales</taxon>
        <taxon>Oxalobacteraceae</taxon>
        <taxon>Telluria group</taxon>
        <taxon>Pseudoduganella</taxon>
    </lineage>
</organism>
<protein>
    <submittedName>
        <fullName evidence="1">Uncharacterized protein</fullName>
    </submittedName>
</protein>